<name>A0A5J4RGU5_9ZZZZ</name>
<gene>
    <name evidence="1" type="ORF">EZS27_018661</name>
</gene>
<evidence type="ECO:0000313" key="1">
    <source>
        <dbReference type="EMBL" id="KAA6332869.1"/>
    </source>
</evidence>
<sequence>MNEKDKITKYLADLEKNDTFNKSKLEFLVKVYQTYEANEHLCTETENNNFYKNMSAYIQLNRYS</sequence>
<reference evidence="1" key="1">
    <citation type="submission" date="2019-03" db="EMBL/GenBank/DDBJ databases">
        <title>Single cell metagenomics reveals metabolic interactions within the superorganism composed of flagellate Streblomastix strix and complex community of Bacteroidetes bacteria on its surface.</title>
        <authorList>
            <person name="Treitli S.C."/>
            <person name="Kolisko M."/>
            <person name="Husnik F."/>
            <person name="Keeling P."/>
            <person name="Hampl V."/>
        </authorList>
    </citation>
    <scope>NUCLEOTIDE SEQUENCE</scope>
    <source>
        <strain evidence="1">STM</strain>
    </source>
</reference>
<dbReference type="EMBL" id="SNRY01001185">
    <property type="protein sequence ID" value="KAA6332869.1"/>
    <property type="molecule type" value="Genomic_DNA"/>
</dbReference>
<proteinExistence type="predicted"/>
<protein>
    <submittedName>
        <fullName evidence="1">Uncharacterized protein</fullName>
    </submittedName>
</protein>
<dbReference type="AlphaFoldDB" id="A0A5J4RGU5"/>
<accession>A0A5J4RGU5</accession>
<comment type="caution">
    <text evidence="1">The sequence shown here is derived from an EMBL/GenBank/DDBJ whole genome shotgun (WGS) entry which is preliminary data.</text>
</comment>
<organism evidence="1">
    <name type="scientific">termite gut metagenome</name>
    <dbReference type="NCBI Taxonomy" id="433724"/>
    <lineage>
        <taxon>unclassified sequences</taxon>
        <taxon>metagenomes</taxon>
        <taxon>organismal metagenomes</taxon>
    </lineage>
</organism>